<dbReference type="AlphaFoldDB" id="A0A9P7TV88"/>
<comment type="caution">
    <text evidence="1">The sequence shown here is derived from an EMBL/GenBank/DDBJ whole genome shotgun (WGS) entry which is preliminary data.</text>
</comment>
<proteinExistence type="predicted"/>
<sequence>MAQLTMNTGNKDRGFGALGSCAAGVVELAHLVRHVAVTIAVLGLLAIGQHLPPKSWLAIVSATSSLPHDYYGLLV</sequence>
<evidence type="ECO:0000313" key="1">
    <source>
        <dbReference type="EMBL" id="KAG6117053.1"/>
    </source>
</evidence>
<organism evidence="1 2">
    <name type="scientific">Claviceps humidiphila</name>
    <dbReference type="NCBI Taxonomy" id="1294629"/>
    <lineage>
        <taxon>Eukaryota</taxon>
        <taxon>Fungi</taxon>
        <taxon>Dikarya</taxon>
        <taxon>Ascomycota</taxon>
        <taxon>Pezizomycotina</taxon>
        <taxon>Sordariomycetes</taxon>
        <taxon>Hypocreomycetidae</taxon>
        <taxon>Hypocreales</taxon>
        <taxon>Clavicipitaceae</taxon>
        <taxon>Claviceps</taxon>
    </lineage>
</organism>
<dbReference type="EMBL" id="SRQM01000153">
    <property type="protein sequence ID" value="KAG6117053.1"/>
    <property type="molecule type" value="Genomic_DNA"/>
</dbReference>
<protein>
    <submittedName>
        <fullName evidence="1">Uncharacterized protein</fullName>
    </submittedName>
</protein>
<reference evidence="1 2" key="1">
    <citation type="journal article" date="2020" name="bioRxiv">
        <title>Whole genome comparisons of ergot fungi reveals the divergence and evolution of species within the genus Claviceps are the result of varying mechanisms driving genome evolution and host range expansion.</title>
        <authorList>
            <person name="Wyka S.A."/>
            <person name="Mondo S.J."/>
            <person name="Liu M."/>
            <person name="Dettman J."/>
            <person name="Nalam V."/>
            <person name="Broders K.D."/>
        </authorList>
    </citation>
    <scope>NUCLEOTIDE SEQUENCE [LARGE SCALE GENOMIC DNA]</scope>
    <source>
        <strain evidence="1 2">LM576</strain>
    </source>
</reference>
<keyword evidence="2" id="KW-1185">Reference proteome</keyword>
<accession>A0A9P7TV88</accession>
<evidence type="ECO:0000313" key="2">
    <source>
        <dbReference type="Proteomes" id="UP000732380"/>
    </source>
</evidence>
<gene>
    <name evidence="1" type="ORF">E4U13_001387</name>
</gene>
<name>A0A9P7TV88_9HYPO</name>
<dbReference type="Proteomes" id="UP000732380">
    <property type="component" value="Unassembled WGS sequence"/>
</dbReference>